<feature type="region of interest" description="Disordered" evidence="1">
    <location>
        <begin position="1"/>
        <end position="46"/>
    </location>
</feature>
<sequence>MQLDSPRTQRVHSSSSQLTALHSRLQMKRSRDTAQQSISELAEMQGKPIDGREEDRLLLMYSFPALSVQLKRPMEEAFVVVVSFHYSQKHFTSVFFVKAFESEARTRARSQGRENY</sequence>
<protein>
    <submittedName>
        <fullName evidence="3">Uncharacterized protein</fullName>
    </submittedName>
</protein>
<reference evidence="3" key="1">
    <citation type="submission" date="2022-11" db="UniProtKB">
        <authorList>
            <consortium name="WormBaseParasite"/>
        </authorList>
    </citation>
    <scope>IDENTIFICATION</scope>
</reference>
<accession>A0A915DU94</accession>
<proteinExistence type="predicted"/>
<organism evidence="2 3">
    <name type="scientific">Ditylenchus dipsaci</name>
    <dbReference type="NCBI Taxonomy" id="166011"/>
    <lineage>
        <taxon>Eukaryota</taxon>
        <taxon>Metazoa</taxon>
        <taxon>Ecdysozoa</taxon>
        <taxon>Nematoda</taxon>
        <taxon>Chromadorea</taxon>
        <taxon>Rhabditida</taxon>
        <taxon>Tylenchina</taxon>
        <taxon>Tylenchomorpha</taxon>
        <taxon>Sphaerularioidea</taxon>
        <taxon>Anguinidae</taxon>
        <taxon>Anguininae</taxon>
        <taxon>Ditylenchus</taxon>
    </lineage>
</organism>
<dbReference type="AlphaFoldDB" id="A0A915DU94"/>
<name>A0A915DU94_9BILA</name>
<evidence type="ECO:0000313" key="2">
    <source>
        <dbReference type="Proteomes" id="UP000887574"/>
    </source>
</evidence>
<feature type="compositionally biased region" description="Polar residues" evidence="1">
    <location>
        <begin position="1"/>
        <end position="20"/>
    </location>
</feature>
<dbReference type="WBParaSite" id="jg2324">
    <property type="protein sequence ID" value="jg2324"/>
    <property type="gene ID" value="jg2324"/>
</dbReference>
<keyword evidence="2" id="KW-1185">Reference proteome</keyword>
<evidence type="ECO:0000256" key="1">
    <source>
        <dbReference type="SAM" id="MobiDB-lite"/>
    </source>
</evidence>
<evidence type="ECO:0000313" key="3">
    <source>
        <dbReference type="WBParaSite" id="jg2324"/>
    </source>
</evidence>
<dbReference type="Proteomes" id="UP000887574">
    <property type="component" value="Unplaced"/>
</dbReference>